<dbReference type="Proteomes" id="UP001152888">
    <property type="component" value="Unassembled WGS sequence"/>
</dbReference>
<feature type="non-terminal residue" evidence="2">
    <location>
        <position position="167"/>
    </location>
</feature>
<proteinExistence type="predicted"/>
<evidence type="ECO:0000313" key="3">
    <source>
        <dbReference type="Proteomes" id="UP001152888"/>
    </source>
</evidence>
<protein>
    <submittedName>
        <fullName evidence="2">Uncharacterized protein</fullName>
    </submittedName>
</protein>
<organism evidence="2 3">
    <name type="scientific">Acanthoscelides obtectus</name>
    <name type="common">Bean weevil</name>
    <name type="synonym">Bruchus obtectus</name>
    <dbReference type="NCBI Taxonomy" id="200917"/>
    <lineage>
        <taxon>Eukaryota</taxon>
        <taxon>Metazoa</taxon>
        <taxon>Ecdysozoa</taxon>
        <taxon>Arthropoda</taxon>
        <taxon>Hexapoda</taxon>
        <taxon>Insecta</taxon>
        <taxon>Pterygota</taxon>
        <taxon>Neoptera</taxon>
        <taxon>Endopterygota</taxon>
        <taxon>Coleoptera</taxon>
        <taxon>Polyphaga</taxon>
        <taxon>Cucujiformia</taxon>
        <taxon>Chrysomeloidea</taxon>
        <taxon>Chrysomelidae</taxon>
        <taxon>Bruchinae</taxon>
        <taxon>Bruchini</taxon>
        <taxon>Acanthoscelides</taxon>
    </lineage>
</organism>
<gene>
    <name evidence="2" type="ORF">ACAOBT_LOCUS23520</name>
</gene>
<feature type="coiled-coil region" evidence="1">
    <location>
        <begin position="58"/>
        <end position="88"/>
    </location>
</feature>
<evidence type="ECO:0000256" key="1">
    <source>
        <dbReference type="SAM" id="Coils"/>
    </source>
</evidence>
<comment type="caution">
    <text evidence="2">The sequence shown here is derived from an EMBL/GenBank/DDBJ whole genome shotgun (WGS) entry which is preliminary data.</text>
</comment>
<name>A0A9P0LLQ3_ACAOB</name>
<sequence>AELACFTLFFTLHITHDPLGEILIEFGDTPSSALTLEEFMTVDLEEEQDPPSFKVARKKDKERLQKLLEEEAESLTELQKQIEVQLEKDGQRRKLSQSCRGKIEEEQDTNKFIKESTFGVVRDIMGEGVDDPEEEMILGLGELFILRAPSHFSWPTSRFVPKYAFIN</sequence>
<dbReference type="EMBL" id="CAKOFQ010007277">
    <property type="protein sequence ID" value="CAH1997070.1"/>
    <property type="molecule type" value="Genomic_DNA"/>
</dbReference>
<evidence type="ECO:0000313" key="2">
    <source>
        <dbReference type="EMBL" id="CAH1997070.1"/>
    </source>
</evidence>
<accession>A0A9P0LLQ3</accession>
<reference evidence="2" key="1">
    <citation type="submission" date="2022-03" db="EMBL/GenBank/DDBJ databases">
        <authorList>
            <person name="Sayadi A."/>
        </authorList>
    </citation>
    <scope>NUCLEOTIDE SEQUENCE</scope>
</reference>
<keyword evidence="1" id="KW-0175">Coiled coil</keyword>
<keyword evidence="3" id="KW-1185">Reference proteome</keyword>
<dbReference type="AlphaFoldDB" id="A0A9P0LLQ3"/>
<dbReference type="OrthoDB" id="511529at2759"/>